<dbReference type="GO" id="GO:0008270">
    <property type="term" value="F:zinc ion binding"/>
    <property type="evidence" value="ECO:0007669"/>
    <property type="project" value="UniProtKB-KW"/>
</dbReference>
<dbReference type="PANTHER" id="PTHR47718:SF15">
    <property type="entry name" value="PROTEIN FAR1-RELATED SEQUENCE 5-LIKE"/>
    <property type="match status" value="1"/>
</dbReference>
<feature type="compositionally biased region" description="Low complexity" evidence="2">
    <location>
        <begin position="19"/>
        <end position="34"/>
    </location>
</feature>
<dbReference type="Pfam" id="PF03101">
    <property type="entry name" value="FAR1"/>
    <property type="match status" value="1"/>
</dbReference>
<reference evidence="4" key="1">
    <citation type="journal article" date="2018" name="Nat. Plants">
        <title>Whole-genome landscape of Medicago truncatula symbiotic genes.</title>
        <authorList>
            <person name="Pecrix Y."/>
            <person name="Gamas P."/>
            <person name="Carrere S."/>
        </authorList>
    </citation>
    <scope>NUCLEOTIDE SEQUENCE</scope>
    <source>
        <tissue evidence="4">Leaves</tissue>
    </source>
</reference>
<evidence type="ECO:0000256" key="1">
    <source>
        <dbReference type="PROSITE-ProRule" id="PRU00325"/>
    </source>
</evidence>
<dbReference type="Proteomes" id="UP000265566">
    <property type="component" value="Chromosome 1"/>
</dbReference>
<keyword evidence="1" id="KW-0862">Zinc</keyword>
<dbReference type="InterPro" id="IPR007527">
    <property type="entry name" value="Znf_SWIM"/>
</dbReference>
<gene>
    <name evidence="4" type="ORF">MtrunA17_Chr1g0203051</name>
</gene>
<feature type="domain" description="SWIM-type" evidence="3">
    <location>
        <begin position="578"/>
        <end position="616"/>
    </location>
</feature>
<dbReference type="Gramene" id="rna5890">
    <property type="protein sequence ID" value="RHN81800.1"/>
    <property type="gene ID" value="gene5890"/>
</dbReference>
<feature type="region of interest" description="Disordered" evidence="2">
    <location>
        <begin position="17"/>
        <end position="49"/>
    </location>
</feature>
<organism evidence="4">
    <name type="scientific">Medicago truncatula</name>
    <name type="common">Barrel medic</name>
    <name type="synonym">Medicago tribuloides</name>
    <dbReference type="NCBI Taxonomy" id="3880"/>
    <lineage>
        <taxon>Eukaryota</taxon>
        <taxon>Viridiplantae</taxon>
        <taxon>Streptophyta</taxon>
        <taxon>Embryophyta</taxon>
        <taxon>Tracheophyta</taxon>
        <taxon>Spermatophyta</taxon>
        <taxon>Magnoliopsida</taxon>
        <taxon>eudicotyledons</taxon>
        <taxon>Gunneridae</taxon>
        <taxon>Pentapetalae</taxon>
        <taxon>rosids</taxon>
        <taxon>fabids</taxon>
        <taxon>Fabales</taxon>
        <taxon>Fabaceae</taxon>
        <taxon>Papilionoideae</taxon>
        <taxon>50 kb inversion clade</taxon>
        <taxon>NPAAA clade</taxon>
        <taxon>Hologalegina</taxon>
        <taxon>IRL clade</taxon>
        <taxon>Trifolieae</taxon>
        <taxon>Medicago</taxon>
    </lineage>
</organism>
<name>A0A396JU01_MEDTR</name>
<dbReference type="PANTHER" id="PTHR47718">
    <property type="entry name" value="OS01G0519700 PROTEIN"/>
    <property type="match status" value="1"/>
</dbReference>
<dbReference type="PROSITE" id="PS50966">
    <property type="entry name" value="ZF_SWIM"/>
    <property type="match status" value="1"/>
</dbReference>
<evidence type="ECO:0000259" key="3">
    <source>
        <dbReference type="PROSITE" id="PS50966"/>
    </source>
</evidence>
<keyword evidence="1" id="KW-0863">Zinc-finger</keyword>
<sequence length="642" mass="75304">MDIDEILSIFQERDHTAIGGSESEGSSNRSLSESDGCSPGEDFEETNEEGVGCNFKDETAVDSVTDLEKINFKETSIENLMRYHFPDREVAFMFYNWYGCFHGFAARKSRLIRNINGEVVQQTFLCHREGIREEKYINSTSRKREHKPLSRCGCQAKVRVHIDVSSQRWYIKLFDDDHNHSFVKEKFERMLPAHRKMSEYDKYQMNTMRQSGISTTRIHGYFASQAGGYQNVGYNRRDMYNEQRKRRMRWNSDAEQAVNFLKHMSSKDDMMFWRHTVHADGSLQHLFWCDGVSCMDYSIFGDVLAFDATYKKIKYNTPLVIFSGVNHHNQSIIFGSAIIGDETEDTYVWLLKIFVEAMGGKLPVSVITDGDLSMRNAIRKVFPEAHHRLCAWHLIRNATSNIKNLHFVSKFKDCLLGDVDVDVFQRKWEELVTEFGLEENPWMLEMYQKRKMWAAAHFRGKFFAGFRTTSRCEGLHSEFGKYVSALTNLHDFFQQFFRWLNYMRYREIEADFSSSHGDIVVQTQHHHLERSAFKLYTKTIFRLFRKVLERACRFDVHIVSQNGSIHNHIVRRYPRQDIEWTVSYCEHRLVFECTCKRLETLGIACEHVMCVVKFLGIVNLPGIACEQCFSPCNICHFWFSPL</sequence>
<dbReference type="AlphaFoldDB" id="A0A396JU01"/>
<dbReference type="InterPro" id="IPR004330">
    <property type="entry name" value="FAR1_DNA_bnd_dom"/>
</dbReference>
<dbReference type="EMBL" id="PSQE01000001">
    <property type="protein sequence ID" value="RHN81800.1"/>
    <property type="molecule type" value="Genomic_DNA"/>
</dbReference>
<dbReference type="Pfam" id="PF10551">
    <property type="entry name" value="MULE"/>
    <property type="match status" value="1"/>
</dbReference>
<dbReference type="InterPro" id="IPR018289">
    <property type="entry name" value="MULE_transposase_dom"/>
</dbReference>
<proteinExistence type="predicted"/>
<accession>A0A396JU01</accession>
<keyword evidence="1" id="KW-0479">Metal-binding</keyword>
<comment type="caution">
    <text evidence="4">The sequence shown here is derived from an EMBL/GenBank/DDBJ whole genome shotgun (WGS) entry which is preliminary data.</text>
</comment>
<protein>
    <submittedName>
        <fullName evidence="4">Putative transcription factor FAR family</fullName>
    </submittedName>
</protein>
<evidence type="ECO:0000256" key="2">
    <source>
        <dbReference type="SAM" id="MobiDB-lite"/>
    </source>
</evidence>
<evidence type="ECO:0000313" key="4">
    <source>
        <dbReference type="EMBL" id="RHN81800.1"/>
    </source>
</evidence>